<sequence length="578" mass="65431">MPSPSSAMRRRGARGQRAEAPRLPVASGTSRDPEEESKVAEFRRALVESNLLPPRHDDYYSMRRFLKARGFDLEKAIHMWSEMLRWREDFGADSILHDFSFHELEEVRSCYPHGFHGVDKQGRPVYIEKLGKVDPNKLLSVTTIERFIRYHVQGLEKIYSEKCPACSIAAKRRIDTMTTILDVEGLSWMSLGKIINLVQDIIIRINRIDSNNYPEILNKLFIVNAGHGFRLLWNTLKGFIDPRTSAKIQVLGSSYQHTLLECIDKSQLPVFLGGSCTCENEGGCLRSNKGPWNDPEIMKLVHVEEMTSCNNNSQSDEKNSTFKLPILKYDNSDIQSELLAEDEDSPCTSRHSSFIQLTPFDAGMDGYMVSGGLDGQPAFKLKSDAQEKFATRNPSGRLFKNMTIQETDFTAITSSRRFLHHATKIVANFIMSLLSILHRCTVFRRVAVHDVNARLHHHRPLPTSVNNTDEPSSHVSEGGIHLCLERLQRLEGMVSDLNKKPSGIPPEKDHMIQESLNRIRSIENDLRKTKIELSATSLRQVELAESLEHIKPSALRGDHVGLMAASSYMSTNECFCIP</sequence>
<dbReference type="CDD" id="cd00170">
    <property type="entry name" value="SEC14"/>
    <property type="match status" value="1"/>
</dbReference>
<dbReference type="PANTHER" id="PTHR45657:SF43">
    <property type="entry name" value="PHOSPHATIDYLINOSITOL_PHOSPHATIDYLCHOLINE TRANSFER PROTEIN SFH9"/>
    <property type="match status" value="1"/>
</dbReference>
<dbReference type="InterPro" id="IPR001251">
    <property type="entry name" value="CRAL-TRIO_dom"/>
</dbReference>
<protein>
    <recommendedName>
        <fullName evidence="6">CRAL-TRIO domain-containing protein</fullName>
    </recommendedName>
</protein>
<dbReference type="InterPro" id="IPR036273">
    <property type="entry name" value="CRAL/TRIO_N_dom_sf"/>
</dbReference>
<evidence type="ECO:0000256" key="3">
    <source>
        <dbReference type="ARBA" id="ARBA00023034"/>
    </source>
</evidence>
<dbReference type="EMBL" id="JADCNM010000003">
    <property type="protein sequence ID" value="KAG0491121.1"/>
    <property type="molecule type" value="Genomic_DNA"/>
</dbReference>
<dbReference type="GO" id="GO:0000139">
    <property type="term" value="C:Golgi membrane"/>
    <property type="evidence" value="ECO:0007669"/>
    <property type="project" value="UniProtKB-SubCell"/>
</dbReference>
<comment type="similarity">
    <text evidence="4">Belongs to the SFH family.</text>
</comment>
<name>A0A835RF95_VANPL</name>
<proteinExistence type="inferred from homology"/>
<dbReference type="Pfam" id="PF00650">
    <property type="entry name" value="CRAL_TRIO"/>
    <property type="match status" value="1"/>
</dbReference>
<dbReference type="PROSITE" id="PS50191">
    <property type="entry name" value="CRAL_TRIO"/>
    <property type="match status" value="1"/>
</dbReference>
<dbReference type="InterPro" id="IPR011074">
    <property type="entry name" value="CRAL/TRIO_N_dom"/>
</dbReference>
<feature type="region of interest" description="Disordered" evidence="5">
    <location>
        <begin position="1"/>
        <end position="37"/>
    </location>
</feature>
<organism evidence="7 8">
    <name type="scientific">Vanilla planifolia</name>
    <name type="common">Vanilla</name>
    <dbReference type="NCBI Taxonomy" id="51239"/>
    <lineage>
        <taxon>Eukaryota</taxon>
        <taxon>Viridiplantae</taxon>
        <taxon>Streptophyta</taxon>
        <taxon>Embryophyta</taxon>
        <taxon>Tracheophyta</taxon>
        <taxon>Spermatophyta</taxon>
        <taxon>Magnoliopsida</taxon>
        <taxon>Liliopsida</taxon>
        <taxon>Asparagales</taxon>
        <taxon>Orchidaceae</taxon>
        <taxon>Vanilloideae</taxon>
        <taxon>Vanilleae</taxon>
        <taxon>Vanilla</taxon>
    </lineage>
</organism>
<evidence type="ECO:0000256" key="2">
    <source>
        <dbReference type="ARBA" id="ARBA00004395"/>
    </source>
</evidence>
<dbReference type="SUPFAM" id="SSF46938">
    <property type="entry name" value="CRAL/TRIO N-terminal domain"/>
    <property type="match status" value="1"/>
</dbReference>
<dbReference type="SMART" id="SM01100">
    <property type="entry name" value="CRAL_TRIO_N"/>
    <property type="match status" value="1"/>
</dbReference>
<evidence type="ECO:0000313" key="7">
    <source>
        <dbReference type="EMBL" id="KAG0491121.1"/>
    </source>
</evidence>
<dbReference type="PANTHER" id="PTHR45657">
    <property type="entry name" value="CRAL-TRIO DOMAIN-CONTAINING PROTEIN YKL091C-RELATED"/>
    <property type="match status" value="1"/>
</dbReference>
<dbReference type="InterPro" id="IPR036865">
    <property type="entry name" value="CRAL-TRIO_dom_sf"/>
</dbReference>
<dbReference type="AlphaFoldDB" id="A0A835RF95"/>
<reference evidence="7 8" key="1">
    <citation type="journal article" date="2020" name="Nat. Food">
        <title>A phased Vanilla planifolia genome enables genetic improvement of flavour and production.</title>
        <authorList>
            <person name="Hasing T."/>
            <person name="Tang H."/>
            <person name="Brym M."/>
            <person name="Khazi F."/>
            <person name="Huang T."/>
            <person name="Chambers A.H."/>
        </authorList>
    </citation>
    <scope>NUCLEOTIDE SEQUENCE [LARGE SCALE GENOMIC DNA]</scope>
    <source>
        <tissue evidence="7">Leaf</tissue>
    </source>
</reference>
<evidence type="ECO:0000313" key="8">
    <source>
        <dbReference type="Proteomes" id="UP000639772"/>
    </source>
</evidence>
<feature type="domain" description="CRAL-TRIO" evidence="6">
    <location>
        <begin position="103"/>
        <end position="280"/>
    </location>
</feature>
<dbReference type="Gene3D" id="1.10.8.20">
    <property type="entry name" value="N-terminal domain of phosphatidylinositol transfer protein sec14p"/>
    <property type="match status" value="1"/>
</dbReference>
<evidence type="ECO:0000259" key="6">
    <source>
        <dbReference type="PROSITE" id="PS50191"/>
    </source>
</evidence>
<dbReference type="InterPro" id="IPR051026">
    <property type="entry name" value="PI/PC_transfer"/>
</dbReference>
<dbReference type="Gene3D" id="3.40.525.10">
    <property type="entry name" value="CRAL-TRIO lipid binding domain"/>
    <property type="match status" value="1"/>
</dbReference>
<dbReference type="SUPFAM" id="SSF52087">
    <property type="entry name" value="CRAL/TRIO domain"/>
    <property type="match status" value="1"/>
</dbReference>
<keyword evidence="3" id="KW-0333">Golgi apparatus</keyword>
<gene>
    <name evidence="7" type="ORF">HPP92_007984</name>
</gene>
<evidence type="ECO:0000256" key="1">
    <source>
        <dbReference type="ARBA" id="ARBA00004202"/>
    </source>
</evidence>
<evidence type="ECO:0000256" key="5">
    <source>
        <dbReference type="SAM" id="MobiDB-lite"/>
    </source>
</evidence>
<comment type="caution">
    <text evidence="7">The sequence shown here is derived from an EMBL/GenBank/DDBJ whole genome shotgun (WGS) entry which is preliminary data.</text>
</comment>
<dbReference type="SMART" id="SM00516">
    <property type="entry name" value="SEC14"/>
    <property type="match status" value="1"/>
</dbReference>
<evidence type="ECO:0000256" key="4">
    <source>
        <dbReference type="ARBA" id="ARBA00038020"/>
    </source>
</evidence>
<accession>A0A835RF95</accession>
<dbReference type="GO" id="GO:0005886">
    <property type="term" value="C:plasma membrane"/>
    <property type="evidence" value="ECO:0007669"/>
    <property type="project" value="UniProtKB-SubCell"/>
</dbReference>
<dbReference type="Proteomes" id="UP000639772">
    <property type="component" value="Chromosome 3"/>
</dbReference>
<comment type="subcellular location">
    <subcellularLocation>
        <location evidence="1">Cell membrane</location>
        <topology evidence="1">Peripheral membrane protein</topology>
    </subcellularLocation>
    <subcellularLocation>
        <location evidence="2">Golgi apparatus membrane</location>
        <topology evidence="2">Peripheral membrane protein</topology>
    </subcellularLocation>
</comment>
<dbReference type="OrthoDB" id="1434354at2759"/>